<dbReference type="InterPro" id="IPR007422">
    <property type="entry name" value="Peptidase_Prp"/>
</dbReference>
<proteinExistence type="inferred from homology"/>
<keyword evidence="1" id="KW-0690">Ribosome biogenesis</keyword>
<reference evidence="8" key="1">
    <citation type="journal article" date="2019" name="Int. J. Syst. Evol. Microbiol.">
        <title>The Global Catalogue of Microorganisms (GCM) 10K type strain sequencing project: providing services to taxonomists for standard genome sequencing and annotation.</title>
        <authorList>
            <consortium name="The Broad Institute Genomics Platform"/>
            <consortium name="The Broad Institute Genome Sequencing Center for Infectious Disease"/>
            <person name="Wu L."/>
            <person name="Ma J."/>
        </authorList>
    </citation>
    <scope>NUCLEOTIDE SEQUENCE [LARGE SCALE GENOMIC DNA]</scope>
    <source>
        <strain evidence="8">S1</strain>
    </source>
</reference>
<dbReference type="Gene3D" id="3.30.70.1490">
    <property type="entry name" value="Cysteine protease Prp"/>
    <property type="match status" value="1"/>
</dbReference>
<dbReference type="RefSeq" id="WP_380163569.1">
    <property type="nucleotide sequence ID" value="NZ_JBHTNU010000004.1"/>
</dbReference>
<accession>A0ABW4C971</accession>
<evidence type="ECO:0000256" key="4">
    <source>
        <dbReference type="ARBA" id="ARBA00022807"/>
    </source>
</evidence>
<dbReference type="Proteomes" id="UP001597282">
    <property type="component" value="Unassembled WGS sequence"/>
</dbReference>
<protein>
    <recommendedName>
        <fullName evidence="6">Ribosomal processing cysteine protease Prp</fullName>
    </recommendedName>
</protein>
<dbReference type="Pfam" id="PF04327">
    <property type="entry name" value="Peptidase_Prp"/>
    <property type="match status" value="1"/>
</dbReference>
<dbReference type="CDD" id="cd16332">
    <property type="entry name" value="Prp-like"/>
    <property type="match status" value="1"/>
</dbReference>
<sequence length="112" mass="12152">MIRISLYRDEIGDLERVILQGHAGFGEAGEDLVCAAVSGIAVGLTNASETLLGVQIHSDDVNQEEGGYLECRIPGGLMPETRQRVSFLLEAMTAALQSVADEYPAYIQIQER</sequence>
<evidence type="ECO:0000313" key="7">
    <source>
        <dbReference type="EMBL" id="MFD1426458.1"/>
    </source>
</evidence>
<evidence type="ECO:0000256" key="3">
    <source>
        <dbReference type="ARBA" id="ARBA00022801"/>
    </source>
</evidence>
<evidence type="ECO:0000256" key="1">
    <source>
        <dbReference type="ARBA" id="ARBA00022517"/>
    </source>
</evidence>
<organism evidence="7 8">
    <name type="scientific">Kroppenstedtia sanguinis</name>
    <dbReference type="NCBI Taxonomy" id="1380684"/>
    <lineage>
        <taxon>Bacteria</taxon>
        <taxon>Bacillati</taxon>
        <taxon>Bacillota</taxon>
        <taxon>Bacilli</taxon>
        <taxon>Bacillales</taxon>
        <taxon>Thermoactinomycetaceae</taxon>
        <taxon>Kroppenstedtia</taxon>
    </lineage>
</organism>
<comment type="caution">
    <text evidence="7">The sequence shown here is derived from an EMBL/GenBank/DDBJ whole genome shotgun (WGS) entry which is preliminary data.</text>
</comment>
<dbReference type="GO" id="GO:0008233">
    <property type="term" value="F:peptidase activity"/>
    <property type="evidence" value="ECO:0007669"/>
    <property type="project" value="UniProtKB-KW"/>
</dbReference>
<keyword evidence="3" id="KW-0378">Hydrolase</keyword>
<dbReference type="GO" id="GO:0006508">
    <property type="term" value="P:proteolysis"/>
    <property type="evidence" value="ECO:0007669"/>
    <property type="project" value="UniProtKB-KW"/>
</dbReference>
<gene>
    <name evidence="7" type="ORF">ACFQ4Y_05840</name>
</gene>
<dbReference type="PANTHER" id="PTHR39178:SF1">
    <property type="entry name" value="RIBOSOMAL-PROCESSING CYSTEINE PROTEASE PRP"/>
    <property type="match status" value="1"/>
</dbReference>
<evidence type="ECO:0000313" key="8">
    <source>
        <dbReference type="Proteomes" id="UP001597282"/>
    </source>
</evidence>
<evidence type="ECO:0000256" key="2">
    <source>
        <dbReference type="ARBA" id="ARBA00022670"/>
    </source>
</evidence>
<comment type="similarity">
    <text evidence="5">Belongs to the Prp family.</text>
</comment>
<keyword evidence="8" id="KW-1185">Reference proteome</keyword>
<evidence type="ECO:0000256" key="6">
    <source>
        <dbReference type="ARBA" id="ARBA00044538"/>
    </source>
</evidence>
<keyword evidence="4" id="KW-0788">Thiol protease</keyword>
<evidence type="ECO:0000256" key="5">
    <source>
        <dbReference type="ARBA" id="ARBA00044503"/>
    </source>
</evidence>
<keyword evidence="2 7" id="KW-0645">Protease</keyword>
<dbReference type="EMBL" id="JBHTNU010000004">
    <property type="protein sequence ID" value="MFD1426458.1"/>
    <property type="molecule type" value="Genomic_DNA"/>
</dbReference>
<name>A0ABW4C971_9BACL</name>
<dbReference type="SUPFAM" id="SSF118010">
    <property type="entry name" value="TM1457-like"/>
    <property type="match status" value="1"/>
</dbReference>
<dbReference type="PANTHER" id="PTHR39178">
    <property type="entry name" value="HYPOTHETICAL RIBOSOME-ASSOCIATED PROTEIN"/>
    <property type="match status" value="1"/>
</dbReference>
<dbReference type="InterPro" id="IPR036764">
    <property type="entry name" value="Peptidase_Prp_sf"/>
</dbReference>